<reference evidence="2 3" key="1">
    <citation type="submission" date="2019-05" db="EMBL/GenBank/DDBJ databases">
        <title>Mikania micrantha, genome provides insights into the molecular mechanism of rapid growth.</title>
        <authorList>
            <person name="Liu B."/>
        </authorList>
    </citation>
    <scope>NUCLEOTIDE SEQUENCE [LARGE SCALE GENOMIC DNA]</scope>
    <source>
        <strain evidence="2">NLD-2019</strain>
        <tissue evidence="2">Leaf</tissue>
    </source>
</reference>
<evidence type="ECO:0000256" key="1">
    <source>
        <dbReference type="SAM" id="MobiDB-lite"/>
    </source>
</evidence>
<feature type="compositionally biased region" description="Basic and acidic residues" evidence="1">
    <location>
        <begin position="60"/>
        <end position="82"/>
    </location>
</feature>
<name>A0A5N6LML1_9ASTR</name>
<keyword evidence="3" id="KW-1185">Reference proteome</keyword>
<feature type="region of interest" description="Disordered" evidence="1">
    <location>
        <begin position="49"/>
        <end position="82"/>
    </location>
</feature>
<evidence type="ECO:0000313" key="3">
    <source>
        <dbReference type="Proteomes" id="UP000326396"/>
    </source>
</evidence>
<protein>
    <submittedName>
        <fullName evidence="2">Uncharacterized protein</fullName>
    </submittedName>
</protein>
<dbReference type="EMBL" id="SZYD01000019">
    <property type="protein sequence ID" value="KAD2393404.1"/>
    <property type="molecule type" value="Genomic_DNA"/>
</dbReference>
<comment type="caution">
    <text evidence="2">The sequence shown here is derived from an EMBL/GenBank/DDBJ whole genome shotgun (WGS) entry which is preliminary data.</text>
</comment>
<evidence type="ECO:0000313" key="2">
    <source>
        <dbReference type="EMBL" id="KAD2393404.1"/>
    </source>
</evidence>
<proteinExistence type="predicted"/>
<dbReference type="Proteomes" id="UP000326396">
    <property type="component" value="Linkage Group LG9"/>
</dbReference>
<organism evidence="2 3">
    <name type="scientific">Mikania micrantha</name>
    <name type="common">bitter vine</name>
    <dbReference type="NCBI Taxonomy" id="192012"/>
    <lineage>
        <taxon>Eukaryota</taxon>
        <taxon>Viridiplantae</taxon>
        <taxon>Streptophyta</taxon>
        <taxon>Embryophyta</taxon>
        <taxon>Tracheophyta</taxon>
        <taxon>Spermatophyta</taxon>
        <taxon>Magnoliopsida</taxon>
        <taxon>eudicotyledons</taxon>
        <taxon>Gunneridae</taxon>
        <taxon>Pentapetalae</taxon>
        <taxon>asterids</taxon>
        <taxon>campanulids</taxon>
        <taxon>Asterales</taxon>
        <taxon>Asteraceae</taxon>
        <taxon>Asteroideae</taxon>
        <taxon>Heliantheae alliance</taxon>
        <taxon>Eupatorieae</taxon>
        <taxon>Mikania</taxon>
    </lineage>
</organism>
<accession>A0A5N6LML1</accession>
<sequence length="82" mass="9723">MAEEEKRIQSGRKKEPKIKRTEILRAVVGETLEEETWWREAFKNHVNQCDALSGSPESRSGQETEKKKEEERRKKDYEMGKN</sequence>
<gene>
    <name evidence="2" type="ORF">E3N88_40381</name>
</gene>
<dbReference type="AlphaFoldDB" id="A0A5N6LML1"/>